<evidence type="ECO:0000313" key="1">
    <source>
        <dbReference type="EMBL" id="MPM77936.1"/>
    </source>
</evidence>
<comment type="caution">
    <text evidence="1">The sequence shown here is derived from an EMBL/GenBank/DDBJ whole genome shotgun (WGS) entry which is preliminary data.</text>
</comment>
<name>A0A645CLP0_9ZZZZ</name>
<reference evidence="1" key="1">
    <citation type="submission" date="2019-08" db="EMBL/GenBank/DDBJ databases">
        <authorList>
            <person name="Kucharzyk K."/>
            <person name="Murdoch R.W."/>
            <person name="Higgins S."/>
            <person name="Loffler F."/>
        </authorList>
    </citation>
    <scope>NUCLEOTIDE SEQUENCE</scope>
</reference>
<gene>
    <name evidence="1" type="ORF">SDC9_124946</name>
</gene>
<organism evidence="1">
    <name type="scientific">bioreactor metagenome</name>
    <dbReference type="NCBI Taxonomy" id="1076179"/>
    <lineage>
        <taxon>unclassified sequences</taxon>
        <taxon>metagenomes</taxon>
        <taxon>ecological metagenomes</taxon>
    </lineage>
</organism>
<protein>
    <submittedName>
        <fullName evidence="1">Uncharacterized protein</fullName>
    </submittedName>
</protein>
<dbReference type="AlphaFoldDB" id="A0A645CLP0"/>
<proteinExistence type="predicted"/>
<dbReference type="EMBL" id="VSSQ01028283">
    <property type="protein sequence ID" value="MPM77936.1"/>
    <property type="molecule type" value="Genomic_DNA"/>
</dbReference>
<sequence>MNIKKEVVVSYPDILHGPSGVACKNAIIGICIIWKNNALTQTGYILPLPNEDIIKNGKRICRFDHTFLPGEISKDLILSVVLYIKEPANVVFSGEEILINEAGVTIGEIDNVVLNFDSIYMELPIEELNSKDHPLWWVEFSQWEDPKVDLFSKENLCIYLNPHHSGCPLIGSEIKNLDMLIEIVSMTYFFIFNRLSEEDLLAIKSDIGLCPNSICSIMNQFLLGCEDPLHWESPERLLSSIRMNVAAMLTRGEEE</sequence>
<accession>A0A645CLP0</accession>